<proteinExistence type="predicted"/>
<dbReference type="Proteomes" id="UP001141552">
    <property type="component" value="Unassembled WGS sequence"/>
</dbReference>
<keyword evidence="2" id="KW-1185">Reference proteome</keyword>
<comment type="caution">
    <text evidence="1">The sequence shown here is derived from an EMBL/GenBank/DDBJ whole genome shotgun (WGS) entry which is preliminary data.</text>
</comment>
<dbReference type="InterPro" id="IPR044809">
    <property type="entry name" value="AUF1-like"/>
</dbReference>
<gene>
    <name evidence="1" type="ORF">Tsubulata_010015</name>
</gene>
<dbReference type="OrthoDB" id="1693699at2759"/>
<evidence type="ECO:0000313" key="1">
    <source>
        <dbReference type="EMBL" id="KAJ4836967.1"/>
    </source>
</evidence>
<protein>
    <submittedName>
        <fullName evidence="1">Uncharacterized protein</fullName>
    </submittedName>
</protein>
<reference evidence="1" key="2">
    <citation type="journal article" date="2023" name="Plants (Basel)">
        <title>Annotation of the Turnera subulata (Passifloraceae) Draft Genome Reveals the S-Locus Evolved after the Divergence of Turneroideae from Passifloroideae in a Stepwise Manner.</title>
        <authorList>
            <person name="Henning P.M."/>
            <person name="Roalson E.H."/>
            <person name="Mir W."/>
            <person name="McCubbin A.G."/>
            <person name="Shore J.S."/>
        </authorList>
    </citation>
    <scope>NUCLEOTIDE SEQUENCE</scope>
    <source>
        <strain evidence="1">F60SS</strain>
    </source>
</reference>
<dbReference type="EMBL" id="JAKUCV010003983">
    <property type="protein sequence ID" value="KAJ4836967.1"/>
    <property type="molecule type" value="Genomic_DNA"/>
</dbReference>
<reference evidence="1" key="1">
    <citation type="submission" date="2022-02" db="EMBL/GenBank/DDBJ databases">
        <authorList>
            <person name="Henning P.M."/>
            <person name="McCubbin A.G."/>
            <person name="Shore J.S."/>
        </authorList>
    </citation>
    <scope>NUCLEOTIDE SEQUENCE</scope>
    <source>
        <strain evidence="1">F60SS</strain>
        <tissue evidence="1">Leaves</tissue>
    </source>
</reference>
<organism evidence="1 2">
    <name type="scientific">Turnera subulata</name>
    <dbReference type="NCBI Taxonomy" id="218843"/>
    <lineage>
        <taxon>Eukaryota</taxon>
        <taxon>Viridiplantae</taxon>
        <taxon>Streptophyta</taxon>
        <taxon>Embryophyta</taxon>
        <taxon>Tracheophyta</taxon>
        <taxon>Spermatophyta</taxon>
        <taxon>Magnoliopsida</taxon>
        <taxon>eudicotyledons</taxon>
        <taxon>Gunneridae</taxon>
        <taxon>Pentapetalae</taxon>
        <taxon>rosids</taxon>
        <taxon>fabids</taxon>
        <taxon>Malpighiales</taxon>
        <taxon>Passifloraceae</taxon>
        <taxon>Turnera</taxon>
    </lineage>
</organism>
<dbReference type="PANTHER" id="PTHR31215">
    <property type="entry name" value="OS05G0510400 PROTEIN-RELATED"/>
    <property type="match status" value="1"/>
</dbReference>
<sequence>MVGLRHSCLPPPRRRSRESDFMGGLKTRVVWTISALITPLARHYLLNDDVRDHVEMERHVLGNREGERTVVMEREGLQECREQAQGRGEWEVEEVSRRTMVPSVRMRMRHERRLELRGGEWVEGATLVVVKPCRKDGGGSSGEAKDGELRWGHLGMGFTGRRCK</sequence>
<dbReference type="AlphaFoldDB" id="A0A9Q0FSY3"/>
<evidence type="ECO:0000313" key="2">
    <source>
        <dbReference type="Proteomes" id="UP001141552"/>
    </source>
</evidence>
<accession>A0A9Q0FSY3</accession>
<name>A0A9Q0FSY3_9ROSI</name>